<evidence type="ECO:0008006" key="3">
    <source>
        <dbReference type="Google" id="ProtNLM"/>
    </source>
</evidence>
<gene>
    <name evidence="1" type="ORF">OBBRIDRAFT_797374</name>
</gene>
<keyword evidence="2" id="KW-1185">Reference proteome</keyword>
<sequence length="271" mass="30715">MEESSWHGLDEIRHFVIFGASYCAVGYNSLEPHPTEEEPLGVKFPGAITWTEQDGKPNWVGYMVSKYLADRPAGRRPLVFDYAVGGDAVTGVHRQIHKEFLPFAGKKPEWAPWVASDTLFITWVGINDCAFAKEDTVKPMIDRLFEEQQYLYNAGGRNFLFVDLPPLNRSPAYRNKPFETETPPAYVLWNTYLKDGIATFSSAHPGVTAMLFSSWDTFTRVLDNPIEYGFEPEVVGKRNGPLWADHLHPTSAMHDWIARDMVAFLTSQPPK</sequence>
<dbReference type="Pfam" id="PF00657">
    <property type="entry name" value="Lipase_GDSL"/>
    <property type="match status" value="1"/>
</dbReference>
<protein>
    <recommendedName>
        <fullName evidence="3">Carbohydrate esterase family 16 protein</fullName>
    </recommendedName>
</protein>
<dbReference type="OrthoDB" id="1600564at2759"/>
<evidence type="ECO:0000313" key="2">
    <source>
        <dbReference type="Proteomes" id="UP000250043"/>
    </source>
</evidence>
<accession>A0A8E2AKG8</accession>
<dbReference type="GO" id="GO:0016788">
    <property type="term" value="F:hydrolase activity, acting on ester bonds"/>
    <property type="evidence" value="ECO:0007669"/>
    <property type="project" value="InterPro"/>
</dbReference>
<organism evidence="1 2">
    <name type="scientific">Obba rivulosa</name>
    <dbReference type="NCBI Taxonomy" id="1052685"/>
    <lineage>
        <taxon>Eukaryota</taxon>
        <taxon>Fungi</taxon>
        <taxon>Dikarya</taxon>
        <taxon>Basidiomycota</taxon>
        <taxon>Agaricomycotina</taxon>
        <taxon>Agaricomycetes</taxon>
        <taxon>Polyporales</taxon>
        <taxon>Gelatoporiaceae</taxon>
        <taxon>Obba</taxon>
    </lineage>
</organism>
<dbReference type="SUPFAM" id="SSF52266">
    <property type="entry name" value="SGNH hydrolase"/>
    <property type="match status" value="1"/>
</dbReference>
<name>A0A8E2AKG8_9APHY</name>
<reference evidence="1 2" key="1">
    <citation type="submission" date="2016-07" db="EMBL/GenBank/DDBJ databases">
        <title>Draft genome of the white-rot fungus Obba rivulosa 3A-2.</title>
        <authorList>
            <consortium name="DOE Joint Genome Institute"/>
            <person name="Miettinen O."/>
            <person name="Riley R."/>
            <person name="Acob R."/>
            <person name="Barry K."/>
            <person name="Cullen D."/>
            <person name="De Vries R."/>
            <person name="Hainaut M."/>
            <person name="Hatakka A."/>
            <person name="Henrissat B."/>
            <person name="Hilden K."/>
            <person name="Kuo R."/>
            <person name="Labutti K."/>
            <person name="Lipzen A."/>
            <person name="Makela M.R."/>
            <person name="Sandor L."/>
            <person name="Spatafora J.W."/>
            <person name="Grigoriev I.V."/>
            <person name="Hibbett D.S."/>
        </authorList>
    </citation>
    <scope>NUCLEOTIDE SEQUENCE [LARGE SCALE GENOMIC DNA]</scope>
    <source>
        <strain evidence="1 2">3A-2</strain>
    </source>
</reference>
<dbReference type="AlphaFoldDB" id="A0A8E2AKG8"/>
<dbReference type="Gene3D" id="3.40.50.1110">
    <property type="entry name" value="SGNH hydrolase"/>
    <property type="match status" value="1"/>
</dbReference>
<dbReference type="InterPro" id="IPR036514">
    <property type="entry name" value="SGNH_hydro_sf"/>
</dbReference>
<dbReference type="InterPro" id="IPR001087">
    <property type="entry name" value="GDSL"/>
</dbReference>
<evidence type="ECO:0000313" key="1">
    <source>
        <dbReference type="EMBL" id="OCH86236.1"/>
    </source>
</evidence>
<dbReference type="EMBL" id="KV722537">
    <property type="protein sequence ID" value="OCH86236.1"/>
    <property type="molecule type" value="Genomic_DNA"/>
</dbReference>
<proteinExistence type="predicted"/>
<dbReference type="Proteomes" id="UP000250043">
    <property type="component" value="Unassembled WGS sequence"/>
</dbReference>